<comment type="pathway">
    <text evidence="10 11">Cell wall biogenesis; peptidoglycan biosynthesis.</text>
</comment>
<evidence type="ECO:0000259" key="13">
    <source>
        <dbReference type="Pfam" id="PF02875"/>
    </source>
</evidence>
<accession>A0A6P1STN3</accession>
<evidence type="ECO:0000313" key="15">
    <source>
        <dbReference type="EMBL" id="QHQ34044.1"/>
    </source>
</evidence>
<dbReference type="SUPFAM" id="SSF63418">
    <property type="entry name" value="MurE/MurF N-terminal domain"/>
    <property type="match status" value="1"/>
</dbReference>
<dbReference type="Gene3D" id="3.90.190.20">
    <property type="entry name" value="Mur ligase, C-terminal domain"/>
    <property type="match status" value="1"/>
</dbReference>
<keyword evidence="9 10" id="KW-0961">Cell wall biogenesis/degradation</keyword>
<dbReference type="InterPro" id="IPR000713">
    <property type="entry name" value="Mur_ligase_N"/>
</dbReference>
<evidence type="ECO:0000256" key="9">
    <source>
        <dbReference type="ARBA" id="ARBA00023316"/>
    </source>
</evidence>
<dbReference type="GO" id="GO:0005737">
    <property type="term" value="C:cytoplasm"/>
    <property type="evidence" value="ECO:0007669"/>
    <property type="project" value="UniProtKB-SubCell"/>
</dbReference>
<comment type="catalytic activity">
    <reaction evidence="10 11">
        <text>D-alanyl-D-alanine + UDP-N-acetyl-alpha-D-muramoyl-L-alanyl-gamma-D-glutamyl-meso-2,6-diaminopimelate + ATP = UDP-N-acetyl-alpha-D-muramoyl-L-alanyl-gamma-D-glutamyl-meso-2,6-diaminopimeloyl-D-alanyl-D-alanine + ADP + phosphate + H(+)</text>
        <dbReference type="Rhea" id="RHEA:28374"/>
        <dbReference type="ChEBI" id="CHEBI:15378"/>
        <dbReference type="ChEBI" id="CHEBI:30616"/>
        <dbReference type="ChEBI" id="CHEBI:43474"/>
        <dbReference type="ChEBI" id="CHEBI:57822"/>
        <dbReference type="ChEBI" id="CHEBI:61386"/>
        <dbReference type="ChEBI" id="CHEBI:83905"/>
        <dbReference type="ChEBI" id="CHEBI:456216"/>
        <dbReference type="EC" id="6.3.2.10"/>
    </reaction>
</comment>
<organism evidence="15 16">
    <name type="scientific">Algicella marina</name>
    <dbReference type="NCBI Taxonomy" id="2683284"/>
    <lineage>
        <taxon>Bacteria</taxon>
        <taxon>Pseudomonadati</taxon>
        <taxon>Pseudomonadota</taxon>
        <taxon>Alphaproteobacteria</taxon>
        <taxon>Rhodobacterales</taxon>
        <taxon>Paracoccaceae</taxon>
        <taxon>Algicella</taxon>
    </lineage>
</organism>
<comment type="similarity">
    <text evidence="10">Belongs to the MurCDEF family. MurF subfamily.</text>
</comment>
<dbReference type="UniPathway" id="UPA00219"/>
<dbReference type="Pfam" id="PF02875">
    <property type="entry name" value="Mur_ligase_C"/>
    <property type="match status" value="1"/>
</dbReference>
<dbReference type="InterPro" id="IPR004101">
    <property type="entry name" value="Mur_ligase_C"/>
</dbReference>
<evidence type="ECO:0000256" key="1">
    <source>
        <dbReference type="ARBA" id="ARBA00022490"/>
    </source>
</evidence>
<feature type="domain" description="Mur ligase N-terminal catalytic" evidence="12">
    <location>
        <begin position="24"/>
        <end position="94"/>
    </location>
</feature>
<dbReference type="GO" id="GO:0071555">
    <property type="term" value="P:cell wall organization"/>
    <property type="evidence" value="ECO:0007669"/>
    <property type="project" value="UniProtKB-KW"/>
</dbReference>
<dbReference type="InterPro" id="IPR035911">
    <property type="entry name" value="MurE/MurF_N"/>
</dbReference>
<keyword evidence="1 10" id="KW-0963">Cytoplasm</keyword>
<evidence type="ECO:0000256" key="5">
    <source>
        <dbReference type="ARBA" id="ARBA00022840"/>
    </source>
</evidence>
<feature type="domain" description="Mur ligase C-terminal" evidence="13">
    <location>
        <begin position="332"/>
        <end position="453"/>
    </location>
</feature>
<feature type="domain" description="Mur ligase central" evidence="14">
    <location>
        <begin position="106"/>
        <end position="294"/>
    </location>
</feature>
<dbReference type="RefSeq" id="WP_161860615.1">
    <property type="nucleotide sequence ID" value="NZ_CP046620.1"/>
</dbReference>
<dbReference type="GO" id="GO:0005524">
    <property type="term" value="F:ATP binding"/>
    <property type="evidence" value="ECO:0007669"/>
    <property type="project" value="UniProtKB-UniRule"/>
</dbReference>
<gene>
    <name evidence="10 15" type="primary">murF</name>
    <name evidence="15" type="ORF">GO499_02005</name>
</gene>
<dbReference type="InterPro" id="IPR051046">
    <property type="entry name" value="MurCDEF_CellWall_CoF430Synth"/>
</dbReference>
<dbReference type="Gene3D" id="3.40.1390.10">
    <property type="entry name" value="MurE/MurF, N-terminal domain"/>
    <property type="match status" value="1"/>
</dbReference>
<comment type="caution">
    <text evidence="10">Lacks conserved residue(s) required for the propagation of feature annotation.</text>
</comment>
<evidence type="ECO:0000259" key="14">
    <source>
        <dbReference type="Pfam" id="PF08245"/>
    </source>
</evidence>
<keyword evidence="6 10" id="KW-0133">Cell shape</keyword>
<evidence type="ECO:0000256" key="3">
    <source>
        <dbReference type="ARBA" id="ARBA00022618"/>
    </source>
</evidence>
<evidence type="ECO:0000256" key="2">
    <source>
        <dbReference type="ARBA" id="ARBA00022598"/>
    </source>
</evidence>
<sequence>MSLWTAAEALAATGGGGVANWEATGVSIDTRTLQPGDLFVALAAQRDGHDFVAQALEKGAAAALVTHLPEGVDPHAPLIFVPDVLEGLARLAQAARARMSGKVVAVTGSVGKTGTKEMLRTALSGQGATHAAEKSYNNHWGVPLTLARMPRETDYAVIEIGMNAPGEIAPLAKLARPHVAVVTTVAAVHLEAFENVEGIAREKATIIEGLEPDGIAVLNGEIGTSDILVSAAQAGGARVVRFGSGNYEASLRSVVVKGLVTCAEADLNGQPVVFKLAAPGAHLATNALAVLAAVEALGADLALASLALAHWAPPEGRGARWRVALGPGGIDGHVTLIDESYNANPLAMGAAFEVFVGAQPVDGVGKVRRGRRIAFLGDMLELGPEGPQMHASLAEHPAMAQIDTVHCAGPLMKRLYEALPEAKRGECCKTTKALAKKVPRLIDAGDVVMAKGSLGSDLAVVVDAIKKLGDATDMRQTGESD</sequence>
<dbReference type="Pfam" id="PF08245">
    <property type="entry name" value="Mur_ligase_M"/>
    <property type="match status" value="1"/>
</dbReference>
<reference evidence="15 16" key="1">
    <citation type="submission" date="2019-12" db="EMBL/GenBank/DDBJ databases">
        <title>Complete genome sequence of Algicella marina strain 9Alg 56(T) isolated from the red alga Tichocarpus crinitus.</title>
        <authorList>
            <person name="Kim S.-G."/>
            <person name="Nedashkovskaya O.I."/>
        </authorList>
    </citation>
    <scope>NUCLEOTIDE SEQUENCE [LARGE SCALE GENOMIC DNA]</scope>
    <source>
        <strain evidence="15 16">9Alg 56</strain>
    </source>
</reference>
<dbReference type="HAMAP" id="MF_02019">
    <property type="entry name" value="MurF"/>
    <property type="match status" value="1"/>
</dbReference>
<dbReference type="GO" id="GO:0008360">
    <property type="term" value="P:regulation of cell shape"/>
    <property type="evidence" value="ECO:0007669"/>
    <property type="project" value="UniProtKB-KW"/>
</dbReference>
<dbReference type="KEGG" id="amaq:GO499_02005"/>
<evidence type="ECO:0000256" key="11">
    <source>
        <dbReference type="RuleBase" id="RU004136"/>
    </source>
</evidence>
<proteinExistence type="inferred from homology"/>
<comment type="subcellular location">
    <subcellularLocation>
        <location evidence="10 11">Cytoplasm</location>
    </subcellularLocation>
</comment>
<keyword evidence="4 10" id="KW-0547">Nucleotide-binding</keyword>
<dbReference type="GO" id="GO:0009252">
    <property type="term" value="P:peptidoglycan biosynthetic process"/>
    <property type="evidence" value="ECO:0007669"/>
    <property type="project" value="UniProtKB-UniRule"/>
</dbReference>
<dbReference type="InterPro" id="IPR036615">
    <property type="entry name" value="Mur_ligase_C_dom_sf"/>
</dbReference>
<dbReference type="EC" id="6.3.2.10" evidence="10 11"/>
<evidence type="ECO:0000259" key="12">
    <source>
        <dbReference type="Pfam" id="PF01225"/>
    </source>
</evidence>
<keyword evidence="3 10" id="KW-0132">Cell division</keyword>
<dbReference type="PANTHER" id="PTHR43024">
    <property type="entry name" value="UDP-N-ACETYLMURAMOYL-TRIPEPTIDE--D-ALANYL-D-ALANINE LIGASE"/>
    <property type="match status" value="1"/>
</dbReference>
<dbReference type="Pfam" id="PF01225">
    <property type="entry name" value="Mur_ligase"/>
    <property type="match status" value="1"/>
</dbReference>
<dbReference type="GO" id="GO:0047480">
    <property type="term" value="F:UDP-N-acetylmuramoyl-tripeptide-D-alanyl-D-alanine ligase activity"/>
    <property type="evidence" value="ECO:0007669"/>
    <property type="project" value="UniProtKB-UniRule"/>
</dbReference>
<keyword evidence="7 10" id="KW-0573">Peptidoglycan synthesis</keyword>
<dbReference type="PANTHER" id="PTHR43024:SF1">
    <property type="entry name" value="UDP-N-ACETYLMURAMOYL-TRIPEPTIDE--D-ALANYL-D-ALANINE LIGASE"/>
    <property type="match status" value="1"/>
</dbReference>
<evidence type="ECO:0000256" key="8">
    <source>
        <dbReference type="ARBA" id="ARBA00023306"/>
    </source>
</evidence>
<evidence type="ECO:0000313" key="16">
    <source>
        <dbReference type="Proteomes" id="UP000464495"/>
    </source>
</evidence>
<comment type="function">
    <text evidence="10 11">Involved in cell wall formation. Catalyzes the final step in the synthesis of UDP-N-acetylmuramoyl-pentapeptide, the precursor of murein.</text>
</comment>
<name>A0A6P1STN3_9RHOB</name>
<dbReference type="InterPro" id="IPR013221">
    <property type="entry name" value="Mur_ligase_cen"/>
</dbReference>
<dbReference type="GO" id="GO:0051301">
    <property type="term" value="P:cell division"/>
    <property type="evidence" value="ECO:0007669"/>
    <property type="project" value="UniProtKB-KW"/>
</dbReference>
<evidence type="ECO:0000256" key="10">
    <source>
        <dbReference type="HAMAP-Rule" id="MF_02019"/>
    </source>
</evidence>
<dbReference type="InterPro" id="IPR005863">
    <property type="entry name" value="UDP-N-AcMur_synth"/>
</dbReference>
<dbReference type="EMBL" id="CP046620">
    <property type="protein sequence ID" value="QHQ34044.1"/>
    <property type="molecule type" value="Genomic_DNA"/>
</dbReference>
<dbReference type="SUPFAM" id="SSF53244">
    <property type="entry name" value="MurD-like peptide ligases, peptide-binding domain"/>
    <property type="match status" value="1"/>
</dbReference>
<evidence type="ECO:0000256" key="7">
    <source>
        <dbReference type="ARBA" id="ARBA00022984"/>
    </source>
</evidence>
<dbReference type="NCBIfam" id="TIGR01143">
    <property type="entry name" value="murF"/>
    <property type="match status" value="1"/>
</dbReference>
<dbReference type="InterPro" id="IPR036565">
    <property type="entry name" value="Mur-like_cat_sf"/>
</dbReference>
<keyword evidence="8 10" id="KW-0131">Cell cycle</keyword>
<evidence type="ECO:0000256" key="4">
    <source>
        <dbReference type="ARBA" id="ARBA00022741"/>
    </source>
</evidence>
<evidence type="ECO:0000256" key="6">
    <source>
        <dbReference type="ARBA" id="ARBA00022960"/>
    </source>
</evidence>
<dbReference type="Proteomes" id="UP000464495">
    <property type="component" value="Chromosome"/>
</dbReference>
<keyword evidence="5 10" id="KW-0067">ATP-binding</keyword>
<dbReference type="SUPFAM" id="SSF53623">
    <property type="entry name" value="MurD-like peptide ligases, catalytic domain"/>
    <property type="match status" value="1"/>
</dbReference>
<keyword evidence="2 10" id="KW-0436">Ligase</keyword>
<keyword evidence="16" id="KW-1185">Reference proteome</keyword>
<dbReference type="Gene3D" id="3.40.1190.10">
    <property type="entry name" value="Mur-like, catalytic domain"/>
    <property type="match status" value="1"/>
</dbReference>
<protein>
    <recommendedName>
        <fullName evidence="10 11">UDP-N-acetylmuramoyl-tripeptide--D-alanyl-D-alanine ligase</fullName>
        <ecNumber evidence="10 11">6.3.2.10</ecNumber>
    </recommendedName>
    <alternativeName>
        <fullName evidence="10">D-alanyl-D-alanine-adding enzyme</fullName>
    </alternativeName>
</protein>
<dbReference type="AlphaFoldDB" id="A0A6P1STN3"/>